<evidence type="ECO:0000256" key="8">
    <source>
        <dbReference type="SAM" id="Phobius"/>
    </source>
</evidence>
<reference evidence="9 10" key="1">
    <citation type="journal article" date="2019" name="Sci. Rep.">
        <title>Orb-weaving spider Araneus ventricosus genome elucidates the spidroin gene catalogue.</title>
        <authorList>
            <person name="Kono N."/>
            <person name="Nakamura H."/>
            <person name="Ohtoshi R."/>
            <person name="Moran D.A.P."/>
            <person name="Shinohara A."/>
            <person name="Yoshida Y."/>
            <person name="Fujiwara M."/>
            <person name="Mori M."/>
            <person name="Tomita M."/>
            <person name="Arakawa K."/>
        </authorList>
    </citation>
    <scope>NUCLEOTIDE SEQUENCE [LARGE SCALE GENOMIC DNA]</scope>
</reference>
<dbReference type="PANTHER" id="PTHR42643:SF24">
    <property type="entry name" value="IONOTROPIC RECEPTOR 60A"/>
    <property type="match status" value="1"/>
</dbReference>
<keyword evidence="6" id="KW-0675">Receptor</keyword>
<evidence type="ECO:0000256" key="5">
    <source>
        <dbReference type="ARBA" id="ARBA00023136"/>
    </source>
</evidence>
<evidence type="ECO:0000256" key="1">
    <source>
        <dbReference type="ARBA" id="ARBA00004651"/>
    </source>
</evidence>
<keyword evidence="10" id="KW-1185">Reference proteome</keyword>
<evidence type="ECO:0000256" key="2">
    <source>
        <dbReference type="ARBA" id="ARBA00022475"/>
    </source>
</evidence>
<sequence>MNCSTVVRSAILISRDLMLQKNENGDTTLTGFEGIFLYAILKAFHRKIELVIAEDNEVGRPLPNGSWTGMIGLAQRGDADMFAALLAKLSVPSDIPTVKNFAELSSAVSKRGFKAFIVKGAATLNLLKNSENEYLRRLGQAINRHKWYTDIHTPLLKHSQIDTDSALLGVQTNLQMIAGQEQWKHHFLSDDSINTFPIAVAMKKNFCYKRKLNAIISHLNSAGIYRKITSEGHFRNWLSFSGKRRVVYKEKKALSLEFLSGPFMMLLFGLISGLIALFCEIYMSKMLKVSNMFY</sequence>
<dbReference type="GO" id="GO:0005886">
    <property type="term" value="C:plasma membrane"/>
    <property type="evidence" value="ECO:0007669"/>
    <property type="project" value="UniProtKB-SubCell"/>
</dbReference>
<evidence type="ECO:0000256" key="6">
    <source>
        <dbReference type="ARBA" id="ARBA00023170"/>
    </source>
</evidence>
<keyword evidence="3 8" id="KW-0812">Transmembrane</keyword>
<dbReference type="PANTHER" id="PTHR42643">
    <property type="entry name" value="IONOTROPIC RECEPTOR 20A-RELATED"/>
    <property type="match status" value="1"/>
</dbReference>
<organism evidence="9 10">
    <name type="scientific">Araneus ventricosus</name>
    <name type="common">Orbweaver spider</name>
    <name type="synonym">Epeira ventricosa</name>
    <dbReference type="NCBI Taxonomy" id="182803"/>
    <lineage>
        <taxon>Eukaryota</taxon>
        <taxon>Metazoa</taxon>
        <taxon>Ecdysozoa</taxon>
        <taxon>Arthropoda</taxon>
        <taxon>Chelicerata</taxon>
        <taxon>Arachnida</taxon>
        <taxon>Araneae</taxon>
        <taxon>Araneomorphae</taxon>
        <taxon>Entelegynae</taxon>
        <taxon>Araneoidea</taxon>
        <taxon>Araneidae</taxon>
        <taxon>Araneus</taxon>
    </lineage>
</organism>
<name>A0A4Y2J1F1_ARAVE</name>
<gene>
    <name evidence="9" type="ORF">AVEN_261316_1</name>
</gene>
<keyword evidence="4 8" id="KW-1133">Transmembrane helix</keyword>
<protein>
    <recommendedName>
        <fullName evidence="11">Ionotropic glutamate receptor L-glutamate and glycine-binding domain-containing protein</fullName>
    </recommendedName>
</protein>
<evidence type="ECO:0000313" key="10">
    <source>
        <dbReference type="Proteomes" id="UP000499080"/>
    </source>
</evidence>
<dbReference type="Gene3D" id="3.40.190.10">
    <property type="entry name" value="Periplasmic binding protein-like II"/>
    <property type="match status" value="1"/>
</dbReference>
<keyword evidence="2" id="KW-1003">Cell membrane</keyword>
<dbReference type="EMBL" id="BGPR01003104">
    <property type="protein sequence ID" value="GBM83730.1"/>
    <property type="molecule type" value="Genomic_DNA"/>
</dbReference>
<evidence type="ECO:0008006" key="11">
    <source>
        <dbReference type="Google" id="ProtNLM"/>
    </source>
</evidence>
<evidence type="ECO:0000256" key="7">
    <source>
        <dbReference type="ARBA" id="ARBA00023180"/>
    </source>
</evidence>
<dbReference type="SUPFAM" id="SSF53850">
    <property type="entry name" value="Periplasmic binding protein-like II"/>
    <property type="match status" value="1"/>
</dbReference>
<feature type="transmembrane region" description="Helical" evidence="8">
    <location>
        <begin position="263"/>
        <end position="283"/>
    </location>
</feature>
<evidence type="ECO:0000256" key="3">
    <source>
        <dbReference type="ARBA" id="ARBA00022692"/>
    </source>
</evidence>
<dbReference type="InterPro" id="IPR052192">
    <property type="entry name" value="Insect_Ionotropic_Sensory_Rcpt"/>
</dbReference>
<keyword evidence="5 8" id="KW-0472">Membrane</keyword>
<evidence type="ECO:0000256" key="4">
    <source>
        <dbReference type="ARBA" id="ARBA00022989"/>
    </source>
</evidence>
<comment type="caution">
    <text evidence="9">The sequence shown here is derived from an EMBL/GenBank/DDBJ whole genome shotgun (WGS) entry which is preliminary data.</text>
</comment>
<dbReference type="AlphaFoldDB" id="A0A4Y2J1F1"/>
<keyword evidence="7" id="KW-0325">Glycoprotein</keyword>
<evidence type="ECO:0000313" key="9">
    <source>
        <dbReference type="EMBL" id="GBM83730.1"/>
    </source>
</evidence>
<comment type="subcellular location">
    <subcellularLocation>
        <location evidence="1">Cell membrane</location>
        <topology evidence="1">Multi-pass membrane protein</topology>
    </subcellularLocation>
</comment>
<proteinExistence type="predicted"/>
<accession>A0A4Y2J1F1</accession>
<dbReference type="Proteomes" id="UP000499080">
    <property type="component" value="Unassembled WGS sequence"/>
</dbReference>